<keyword evidence="2" id="KW-0547">Nucleotide-binding</keyword>
<evidence type="ECO:0000313" key="2">
    <source>
        <dbReference type="EMBL" id="MQS16075.1"/>
    </source>
</evidence>
<dbReference type="Proteomes" id="UP000450000">
    <property type="component" value="Unassembled WGS sequence"/>
</dbReference>
<gene>
    <name evidence="2" type="ORF">F7Q99_28500</name>
</gene>
<dbReference type="AlphaFoldDB" id="A0A6N7KZ25"/>
<accession>A0A6N7KZ25</accession>
<dbReference type="PANTHER" id="PTHR30121:SF6">
    <property type="entry name" value="SLR6007 PROTEIN"/>
    <property type="match status" value="1"/>
</dbReference>
<dbReference type="Pfam" id="PF01935">
    <property type="entry name" value="DUF87"/>
    <property type="match status" value="1"/>
</dbReference>
<keyword evidence="3" id="KW-1185">Reference proteome</keyword>
<dbReference type="GO" id="GO:0005524">
    <property type="term" value="F:ATP binding"/>
    <property type="evidence" value="ECO:0007669"/>
    <property type="project" value="UniProtKB-KW"/>
</dbReference>
<feature type="domain" description="Helicase HerA central" evidence="1">
    <location>
        <begin position="375"/>
        <end position="459"/>
    </location>
</feature>
<proteinExistence type="predicted"/>
<dbReference type="Gene3D" id="3.40.50.300">
    <property type="entry name" value="P-loop containing nucleotide triphosphate hydrolases"/>
    <property type="match status" value="2"/>
</dbReference>
<dbReference type="InterPro" id="IPR002789">
    <property type="entry name" value="HerA_central"/>
</dbReference>
<comment type="caution">
    <text evidence="2">The sequence shown here is derived from an EMBL/GenBank/DDBJ whole genome shotgun (WGS) entry which is preliminary data.</text>
</comment>
<evidence type="ECO:0000259" key="1">
    <source>
        <dbReference type="Pfam" id="PF01935"/>
    </source>
</evidence>
<dbReference type="InterPro" id="IPR027417">
    <property type="entry name" value="P-loop_NTPase"/>
</dbReference>
<dbReference type="InterPro" id="IPR051162">
    <property type="entry name" value="T4SS_component"/>
</dbReference>
<name>A0A6N7KZ25_9ACTN</name>
<dbReference type="PANTHER" id="PTHR30121">
    <property type="entry name" value="UNCHARACTERIZED PROTEIN YJGR-RELATED"/>
    <property type="match status" value="1"/>
</dbReference>
<organism evidence="2 3">
    <name type="scientific">Streptomyces kaniharaensis</name>
    <dbReference type="NCBI Taxonomy" id="212423"/>
    <lineage>
        <taxon>Bacteria</taxon>
        <taxon>Bacillati</taxon>
        <taxon>Actinomycetota</taxon>
        <taxon>Actinomycetes</taxon>
        <taxon>Kitasatosporales</taxon>
        <taxon>Streptomycetaceae</taxon>
        <taxon>Streptomyces</taxon>
    </lineage>
</organism>
<dbReference type="OrthoDB" id="9758751at2"/>
<evidence type="ECO:0000313" key="3">
    <source>
        <dbReference type="Proteomes" id="UP000450000"/>
    </source>
</evidence>
<keyword evidence="2" id="KW-0067">ATP-binding</keyword>
<protein>
    <submittedName>
        <fullName evidence="2">ATP-binding protein</fullName>
    </submittedName>
</protein>
<sequence>MPVDDARQLAVAEMRTKTRPTGEPGHDVAGLLALARSAPLWQLESVAEVPQYGNAVTELPQRAAALSITPALLAANVLGQPVVSVWVRSRAHGPVVILNGGFDLGPAQEESGLRRLAAPATALARPADGPAWAALLDGPADRKDAAGDYIAPEPDTARWQWLRYTPVFDPLSTELAGESTVAGLRGAMRGSVEDCFELLAAQPLAWLIHAHPVPDAAAGRELTRLAHLMPGLRNRAGSAESHKLALERAEAWFREISTWRPNGWWQVDVYVGACDESVAHQAAAALTGAPELRQSMYTLAPVQLYETFAASPDIPDGNQGVDRPGLAGAPDGPEGWGSAYLLASLTRPPVREVPGVRVVKAPRFDLTAETAGPVQIGELLDANLLPCGQWSIPLSSLNRHAFVCGATGSGKSQTIRILLEALSTAEKRVPWLVIEPAKAEYAGLAARLPADQDVVVLRPGDPDLIPGGLNPLEPEPGFGLQTHIDLVQALFMAAFEADEPFPQVLSRALVRCYQDRRWNLGTGEPAQSWRMHSPQHPPAWPSLSDLQAAARQVVDDIGYGREVADNVRGFIDVRIGSLRLGSPGRFFEGGHPLDIGALLEQNVVIELEGLGSDADKAFLIGIVLIRLVEHLRVHRAKATSLMHLTVIEEAHRLLKNMPPGSPAAQAVSLFADLLAEIRAYGEGIAVVEQIPSKIISDVVKNSAVKVMHRLPATDDRDFVGATMNLDDAGSEYVVTLRPGMAVVHADGMDRPCLVHARNGEVHEGGTPAFVPPRATSRHRECGSMCSASSAEACTLRQISTAEELAAALPELTLWLEAELITHLIGGGYKLPVLTGTMFEQLRALDPRTVQCTVASVVHGSIDARYGPLAEFYDPGLLGEHLSSAAIGAVDRCRAEAPCWPATRQCDRSEPEFQAGQRRFIDLLEELGSMEPGAVIPNWLAQEGRRRGASRLGDRSTAAQALEVLRNHRWATYAGQQTLYWGAGPETPLTGAIRALAGSAEARDRTAVFTALKRLEMQPPEWLVSRLCPQEDVSSTEG</sequence>
<dbReference type="EMBL" id="WBOF01000002">
    <property type="protein sequence ID" value="MQS16075.1"/>
    <property type="molecule type" value="Genomic_DNA"/>
</dbReference>
<reference evidence="2 3" key="1">
    <citation type="submission" date="2019-09" db="EMBL/GenBank/DDBJ databases">
        <title>Genome Sequences of Streptomyces kaniharaensis ATCC 21070.</title>
        <authorList>
            <person name="Zhu W."/>
            <person name="De Crecy-Lagard V."/>
            <person name="Richards N.G."/>
        </authorList>
    </citation>
    <scope>NUCLEOTIDE SEQUENCE [LARGE SCALE GENOMIC DNA]</scope>
    <source>
        <strain evidence="2 3">SF-557</strain>
    </source>
</reference>
<dbReference type="SUPFAM" id="SSF52540">
    <property type="entry name" value="P-loop containing nucleoside triphosphate hydrolases"/>
    <property type="match status" value="1"/>
</dbReference>